<dbReference type="AlphaFoldDB" id="A0A8T0QYU1"/>
<organism evidence="2 3">
    <name type="scientific">Panicum virgatum</name>
    <name type="common">Blackwell switchgrass</name>
    <dbReference type="NCBI Taxonomy" id="38727"/>
    <lineage>
        <taxon>Eukaryota</taxon>
        <taxon>Viridiplantae</taxon>
        <taxon>Streptophyta</taxon>
        <taxon>Embryophyta</taxon>
        <taxon>Tracheophyta</taxon>
        <taxon>Spermatophyta</taxon>
        <taxon>Magnoliopsida</taxon>
        <taxon>Liliopsida</taxon>
        <taxon>Poales</taxon>
        <taxon>Poaceae</taxon>
        <taxon>PACMAD clade</taxon>
        <taxon>Panicoideae</taxon>
        <taxon>Panicodae</taxon>
        <taxon>Paniceae</taxon>
        <taxon>Panicinae</taxon>
        <taxon>Panicum</taxon>
        <taxon>Panicum sect. Hiantes</taxon>
    </lineage>
</organism>
<reference evidence="2" key="1">
    <citation type="submission" date="2020-05" db="EMBL/GenBank/DDBJ databases">
        <title>WGS assembly of Panicum virgatum.</title>
        <authorList>
            <person name="Lovell J.T."/>
            <person name="Jenkins J."/>
            <person name="Shu S."/>
            <person name="Juenger T.E."/>
            <person name="Schmutz J."/>
        </authorList>
    </citation>
    <scope>NUCLEOTIDE SEQUENCE</scope>
    <source>
        <strain evidence="2">AP13</strain>
    </source>
</reference>
<feature type="region of interest" description="Disordered" evidence="1">
    <location>
        <begin position="328"/>
        <end position="348"/>
    </location>
</feature>
<dbReference type="EMBL" id="CM029048">
    <property type="protein sequence ID" value="KAG2578512.1"/>
    <property type="molecule type" value="Genomic_DNA"/>
</dbReference>
<dbReference type="Proteomes" id="UP000823388">
    <property type="component" value="Chromosome 6N"/>
</dbReference>
<evidence type="ECO:0000313" key="2">
    <source>
        <dbReference type="EMBL" id="KAG2578512.1"/>
    </source>
</evidence>
<evidence type="ECO:0000313" key="3">
    <source>
        <dbReference type="Proteomes" id="UP000823388"/>
    </source>
</evidence>
<evidence type="ECO:0000256" key="1">
    <source>
        <dbReference type="SAM" id="MobiDB-lite"/>
    </source>
</evidence>
<feature type="compositionally biased region" description="Low complexity" evidence="1">
    <location>
        <begin position="254"/>
        <end position="263"/>
    </location>
</feature>
<comment type="caution">
    <text evidence="2">The sequence shown here is derived from an EMBL/GenBank/DDBJ whole genome shotgun (WGS) entry which is preliminary data.</text>
</comment>
<keyword evidence="3" id="KW-1185">Reference proteome</keyword>
<protein>
    <submittedName>
        <fullName evidence="2">Uncharacterized protein</fullName>
    </submittedName>
</protein>
<sequence>MVIYRKIHHHCRAASQPRVRTGTALEHATPRHAGTPGAPSKLQQSRVRGIRIPSPLRKSRDSCSPYYFLTPRPTLSLSLSPLFFAQHDRDLPRWPAAASLLPPHQRWPPSPSHCGIARAPSFAGRRPLLLAASSSLRLSGRRPWRCATPLAGSATLAGPLLGHGLRRHLRVAGSSGRAPFPSLPLYHPSLWRHPEQGKQGQVEATQRRDPGTEAEARAAARATAADPRSPPVPPPSSPVSARLLILPAPPSPLRPASSRTASSGQRACRVGRRRSNARETVPLPARRSSLHLSPRRGRLRSSSALPGVDGGARARLLLPRQTAAFERARARWQAPRTGARGRVGPEAR</sequence>
<feature type="compositionally biased region" description="Low complexity" evidence="1">
    <location>
        <begin position="282"/>
        <end position="292"/>
    </location>
</feature>
<feature type="region of interest" description="Disordered" evidence="1">
    <location>
        <begin position="189"/>
        <end position="306"/>
    </location>
</feature>
<proteinExistence type="predicted"/>
<feature type="compositionally biased region" description="Pro residues" evidence="1">
    <location>
        <begin position="228"/>
        <end position="237"/>
    </location>
</feature>
<feature type="compositionally biased region" description="Basic and acidic residues" evidence="1">
    <location>
        <begin position="205"/>
        <end position="218"/>
    </location>
</feature>
<name>A0A8T0QYU1_PANVG</name>
<gene>
    <name evidence="2" type="ORF">PVAP13_6NG179100</name>
</gene>
<accession>A0A8T0QYU1</accession>